<accession>A0A1I5DD56</accession>
<sequence length="220" mass="25505">MKLISESVAGIFSSNKELYYAASDDYGNREYRRYRGEIEEITEEEYFKAFNGDLYEPMVDRFGDRSTSRCWDQDGSLYVCYYQESVIYKFDRSGSLMRKYEEMGQVDTIYDIAVYGNSIWCAYPTSHTVKRFSLDDGSLEVSISDGEIGMDRGSLFCYPESLTLLGNMLYVSDRGNERVCRINLDTLEVETYLELDGPVFQYECVGDEEFVQISNELYLV</sequence>
<name>A0A1I5DD56_9CLOT</name>
<dbReference type="Gene3D" id="2.120.10.30">
    <property type="entry name" value="TolB, C-terminal domain"/>
    <property type="match status" value="1"/>
</dbReference>
<protein>
    <submittedName>
        <fullName evidence="1">Uncharacterized protein</fullName>
    </submittedName>
</protein>
<reference evidence="1 2" key="1">
    <citation type="submission" date="2016-10" db="EMBL/GenBank/DDBJ databases">
        <authorList>
            <person name="de Groot N.N."/>
        </authorList>
    </citation>
    <scope>NUCLEOTIDE SEQUENCE [LARGE SCALE GENOMIC DNA]</scope>
    <source>
        <strain evidence="1 2">ML2</strain>
    </source>
</reference>
<dbReference type="RefSeq" id="WP_074912492.1">
    <property type="nucleotide sequence ID" value="NZ_FOVK01000009.1"/>
</dbReference>
<proteinExistence type="predicted"/>
<evidence type="ECO:0000313" key="2">
    <source>
        <dbReference type="Proteomes" id="UP000181899"/>
    </source>
</evidence>
<organism evidence="1 2">
    <name type="scientific">Proteiniclasticum ruminis</name>
    <dbReference type="NCBI Taxonomy" id="398199"/>
    <lineage>
        <taxon>Bacteria</taxon>
        <taxon>Bacillati</taxon>
        <taxon>Bacillota</taxon>
        <taxon>Clostridia</taxon>
        <taxon>Eubacteriales</taxon>
        <taxon>Clostridiaceae</taxon>
        <taxon>Proteiniclasticum</taxon>
    </lineage>
</organism>
<keyword evidence="2" id="KW-1185">Reference proteome</keyword>
<dbReference type="EMBL" id="FOVK01000009">
    <property type="protein sequence ID" value="SFN97194.1"/>
    <property type="molecule type" value="Genomic_DNA"/>
</dbReference>
<gene>
    <name evidence="1" type="ORF">SAMN04488695_1095</name>
</gene>
<dbReference type="SUPFAM" id="SSF63825">
    <property type="entry name" value="YWTD domain"/>
    <property type="match status" value="1"/>
</dbReference>
<dbReference type="OrthoDB" id="2607133at2"/>
<dbReference type="Proteomes" id="UP000181899">
    <property type="component" value="Unassembled WGS sequence"/>
</dbReference>
<dbReference type="AlphaFoldDB" id="A0A1I5DD56"/>
<dbReference type="InterPro" id="IPR011042">
    <property type="entry name" value="6-blade_b-propeller_TolB-like"/>
</dbReference>
<evidence type="ECO:0000313" key="1">
    <source>
        <dbReference type="EMBL" id="SFN97194.1"/>
    </source>
</evidence>